<comment type="cofactor">
    <cofactor evidence="1 7">
        <name>pyridoxal 5'-phosphate</name>
        <dbReference type="ChEBI" id="CHEBI:597326"/>
    </cofactor>
</comment>
<evidence type="ECO:0000256" key="7">
    <source>
        <dbReference type="RuleBase" id="RU004504"/>
    </source>
</evidence>
<dbReference type="EMBL" id="WIVE01000003">
    <property type="protein sequence ID" value="MQX35374.1"/>
    <property type="molecule type" value="Genomic_DNA"/>
</dbReference>
<sequence>MAGRSAPRRPVGLHRTGPAHGEGGGVEVHQPCGPEEDPLRPGRRPRPPARRRRLRCAGPGAGRCAARDPGQRPPRGCAGRPAGRGAHRQPRPPAGHRTVRGGTPSGPDRRSGRRPHGRPERGADGGRAGGAGGAGHGAGAPASCGLRQQHTGRSGASRPSAPPDRAGRRGPGDAGGKPRLRAGRGGQPVQRGHRDRAGPGGPPVAPAPRGAGGYRRGPGPDRSHAWRGGDLRHLHADARRAAGAQRGPRAPARRRRLDRAQGCLRRTRGPALRHHAGGGSRGARRHLGSGVQGRGGRGRQGRVPGQDHRAQGCPAHRRQPVAQGYVARAGCRGLHQARTGDLRRRRHVLPRRHGGRTGPEPALLPDGARHPRGGRPGAAGGSLPGRRGGSGARGSAARGVPRPRAGVAGAPPRDHLGDIMTMDTATLTPDTAPPPTAPPAPYDVEAVRRDFPILGETVHGKPVVYLDTGASAQKPRQVLDAMERLQTQAYANVHRGTYLFSAESTRLYEAARETVQAFINAGSEREVVFTANATDGINLVAQTWARANIGAGDAVLITELEHHANIVPWQMLRDAVGCELRVVPVTEDGALDMAAFDRLLDETVKLVAVSHCSNVLGTIQPVAEITRRAHAVGARVLIDGSQAVVHGPVDVRDIDCDFYAFTGHKLYGPTGIGVLYGKLDLLEAMPPWKGGGDMIESVSFDKTVYAAPPARFEAGTPPIVEAIGLAAAIAYMRGLGMDAIAAHEGDLLRYAMQRLSSVEGLTIHGTATPKAAVISFSMAGIHPQDLSMLLDRSGLCLRAGHHCAQPLMEILGVTGTTRASFGLYNTRADVDALVSALDRAREILA</sequence>
<evidence type="ECO:0000259" key="10">
    <source>
        <dbReference type="Pfam" id="PF00266"/>
    </source>
</evidence>
<gene>
    <name evidence="11" type="primary">sufS</name>
    <name evidence="11" type="ORF">GHC57_02465</name>
</gene>
<comment type="similarity">
    <text evidence="2 8">Belongs to the class-V pyridoxal-phosphate-dependent aminotransferase family. Csd subfamily.</text>
</comment>
<evidence type="ECO:0000256" key="3">
    <source>
        <dbReference type="ARBA" id="ARBA00012239"/>
    </source>
</evidence>
<name>A0A7X1ZCC6_9PROT</name>
<keyword evidence="12" id="KW-1185">Reference proteome</keyword>
<dbReference type="SUPFAM" id="SSF53383">
    <property type="entry name" value="PLP-dependent transferases"/>
    <property type="match status" value="1"/>
</dbReference>
<feature type="region of interest" description="Disordered" evidence="9">
    <location>
        <begin position="270"/>
        <end position="318"/>
    </location>
</feature>
<feature type="domain" description="Aminotransferase class V" evidence="10">
    <location>
        <begin position="464"/>
        <end position="833"/>
    </location>
</feature>
<evidence type="ECO:0000256" key="4">
    <source>
        <dbReference type="ARBA" id="ARBA00022679"/>
    </source>
</evidence>
<feature type="compositionally biased region" description="Low complexity" evidence="9">
    <location>
        <begin position="393"/>
        <end position="411"/>
    </location>
</feature>
<dbReference type="GO" id="GO:0006534">
    <property type="term" value="P:cysteine metabolic process"/>
    <property type="evidence" value="ECO:0007669"/>
    <property type="project" value="UniProtKB-UniRule"/>
</dbReference>
<dbReference type="GO" id="GO:0031071">
    <property type="term" value="F:cysteine desulfurase activity"/>
    <property type="evidence" value="ECO:0007669"/>
    <property type="project" value="UniProtKB-UniRule"/>
</dbReference>
<dbReference type="Gene3D" id="3.40.640.10">
    <property type="entry name" value="Type I PLP-dependent aspartate aminotransferase-like (Major domain)"/>
    <property type="match status" value="1"/>
</dbReference>
<dbReference type="PANTHER" id="PTHR43586">
    <property type="entry name" value="CYSTEINE DESULFURASE"/>
    <property type="match status" value="1"/>
</dbReference>
<feature type="compositionally biased region" description="Gly residues" evidence="9">
    <location>
        <begin position="374"/>
        <end position="392"/>
    </location>
</feature>
<comment type="function">
    <text evidence="8">Catalyzes the removal of elemental sulfur and selenium atoms from L-cysteine, L-cystine, L-selenocysteine, and L-selenocystine to produce L-alanine.</text>
</comment>
<dbReference type="InterPro" id="IPR015421">
    <property type="entry name" value="PyrdxlP-dep_Trfase_major"/>
</dbReference>
<dbReference type="EC" id="2.8.1.7" evidence="3 8"/>
<evidence type="ECO:0000256" key="5">
    <source>
        <dbReference type="ARBA" id="ARBA00022898"/>
    </source>
</evidence>
<feature type="compositionally biased region" description="Gly residues" evidence="9">
    <location>
        <begin position="125"/>
        <end position="138"/>
    </location>
</feature>
<comment type="catalytic activity">
    <reaction evidence="6 8">
        <text>(sulfur carrier)-H + L-cysteine = (sulfur carrier)-SH + L-alanine</text>
        <dbReference type="Rhea" id="RHEA:43892"/>
        <dbReference type="Rhea" id="RHEA-COMP:14737"/>
        <dbReference type="Rhea" id="RHEA-COMP:14739"/>
        <dbReference type="ChEBI" id="CHEBI:29917"/>
        <dbReference type="ChEBI" id="CHEBI:35235"/>
        <dbReference type="ChEBI" id="CHEBI:57972"/>
        <dbReference type="ChEBI" id="CHEBI:64428"/>
        <dbReference type="EC" id="2.8.1.7"/>
    </reaction>
</comment>
<dbReference type="AlphaFoldDB" id="A0A7X1ZCC6"/>
<feature type="compositionally biased region" description="Basic residues" evidence="9">
    <location>
        <begin position="41"/>
        <end position="55"/>
    </location>
</feature>
<organism evidence="11 12">
    <name type="scientific">Roseospira navarrensis</name>
    <dbReference type="NCBI Taxonomy" id="140058"/>
    <lineage>
        <taxon>Bacteria</taxon>
        <taxon>Pseudomonadati</taxon>
        <taxon>Pseudomonadota</taxon>
        <taxon>Alphaproteobacteria</taxon>
        <taxon>Rhodospirillales</taxon>
        <taxon>Rhodospirillaceae</taxon>
        <taxon>Roseospira</taxon>
    </lineage>
</organism>
<dbReference type="Pfam" id="PF00266">
    <property type="entry name" value="Aminotran_5"/>
    <property type="match status" value="1"/>
</dbReference>
<keyword evidence="4 8" id="KW-0808">Transferase</keyword>
<feature type="compositionally biased region" description="Basic residues" evidence="9">
    <location>
        <begin position="270"/>
        <end position="287"/>
    </location>
</feature>
<dbReference type="OrthoDB" id="9804366at2"/>
<evidence type="ECO:0000256" key="6">
    <source>
        <dbReference type="ARBA" id="ARBA00050776"/>
    </source>
</evidence>
<reference evidence="11 12" key="1">
    <citation type="submission" date="2019-10" db="EMBL/GenBank/DDBJ databases">
        <title>Draft whole-genome sequence of the purple nonsulfur photosynthetic bacterium Roseospira navarrensis DSM 15114.</title>
        <authorList>
            <person name="Kyndt J.A."/>
            <person name="Meyer T.E."/>
        </authorList>
    </citation>
    <scope>NUCLEOTIDE SEQUENCE [LARGE SCALE GENOMIC DNA]</scope>
    <source>
        <strain evidence="11 12">DSM 15114</strain>
    </source>
</reference>
<protein>
    <recommendedName>
        <fullName evidence="3 8">Cysteine desulfurase</fullName>
        <ecNumber evidence="3 8">2.8.1.7</ecNumber>
    </recommendedName>
</protein>
<feature type="compositionally biased region" description="Low complexity" evidence="9">
    <location>
        <begin position="71"/>
        <end position="84"/>
    </location>
</feature>
<dbReference type="Proteomes" id="UP000434582">
    <property type="component" value="Unassembled WGS sequence"/>
</dbReference>
<feature type="region of interest" description="Disordered" evidence="9">
    <location>
        <begin position="336"/>
        <end position="418"/>
    </location>
</feature>
<feature type="compositionally biased region" description="Basic residues" evidence="9">
    <location>
        <begin position="343"/>
        <end position="355"/>
    </location>
</feature>
<comment type="caution">
    <text evidence="11">The sequence shown here is derived from an EMBL/GenBank/DDBJ whole genome shotgun (WGS) entry which is preliminary data.</text>
</comment>
<dbReference type="InterPro" id="IPR000192">
    <property type="entry name" value="Aminotrans_V_dom"/>
</dbReference>
<evidence type="ECO:0000256" key="8">
    <source>
        <dbReference type="RuleBase" id="RU004506"/>
    </source>
</evidence>
<dbReference type="CDD" id="cd06453">
    <property type="entry name" value="SufS_like"/>
    <property type="match status" value="1"/>
</dbReference>
<dbReference type="Gene3D" id="3.90.1150.10">
    <property type="entry name" value="Aspartate Aminotransferase, domain 1"/>
    <property type="match status" value="1"/>
</dbReference>
<evidence type="ECO:0000313" key="11">
    <source>
        <dbReference type="EMBL" id="MQX35374.1"/>
    </source>
</evidence>
<proteinExistence type="inferred from homology"/>
<feature type="region of interest" description="Disordered" evidence="9">
    <location>
        <begin position="1"/>
        <end position="255"/>
    </location>
</feature>
<dbReference type="NCBIfam" id="TIGR01979">
    <property type="entry name" value="sufS"/>
    <property type="match status" value="1"/>
</dbReference>
<evidence type="ECO:0000313" key="12">
    <source>
        <dbReference type="Proteomes" id="UP000434582"/>
    </source>
</evidence>
<evidence type="ECO:0000256" key="9">
    <source>
        <dbReference type="SAM" id="MobiDB-lite"/>
    </source>
</evidence>
<accession>A0A7X1ZCC6</accession>
<keyword evidence="5 8" id="KW-0663">Pyridoxal phosphate</keyword>
<dbReference type="InterPro" id="IPR010970">
    <property type="entry name" value="Cys_dSase_SufS"/>
</dbReference>
<feature type="compositionally biased region" description="Low complexity" evidence="9">
    <location>
        <begin position="241"/>
        <end position="250"/>
    </location>
</feature>
<dbReference type="GO" id="GO:0030170">
    <property type="term" value="F:pyridoxal phosphate binding"/>
    <property type="evidence" value="ECO:0007669"/>
    <property type="project" value="UniProtKB-UniRule"/>
</dbReference>
<dbReference type="InterPro" id="IPR015424">
    <property type="entry name" value="PyrdxlP-dep_Trfase"/>
</dbReference>
<dbReference type="PROSITE" id="PS00595">
    <property type="entry name" value="AA_TRANSFER_CLASS_5"/>
    <property type="match status" value="1"/>
</dbReference>
<feature type="compositionally biased region" description="Basic and acidic residues" evidence="9">
    <location>
        <begin position="218"/>
        <end position="240"/>
    </location>
</feature>
<evidence type="ECO:0000256" key="2">
    <source>
        <dbReference type="ARBA" id="ARBA00010447"/>
    </source>
</evidence>
<dbReference type="PANTHER" id="PTHR43586:SF8">
    <property type="entry name" value="CYSTEINE DESULFURASE 1, CHLOROPLASTIC"/>
    <property type="match status" value="1"/>
</dbReference>
<dbReference type="InterPro" id="IPR015422">
    <property type="entry name" value="PyrdxlP-dep_Trfase_small"/>
</dbReference>
<evidence type="ECO:0000256" key="1">
    <source>
        <dbReference type="ARBA" id="ARBA00001933"/>
    </source>
</evidence>
<dbReference type="InterPro" id="IPR020578">
    <property type="entry name" value="Aminotrans_V_PyrdxlP_BS"/>
</dbReference>